<dbReference type="AlphaFoldDB" id="A0A8X6PYI1"/>
<evidence type="ECO:0000313" key="2">
    <source>
        <dbReference type="Proteomes" id="UP000887013"/>
    </source>
</evidence>
<proteinExistence type="predicted"/>
<sequence>GLSDTSLCKIGLPTNDLGSCRPYLSRSAEHSELIYFPLLPLARVGTSRSFASSGVNKAGWQQEEMCYFNRFVAKILKNTYCKVYRTYQTCCEWYQKHYKARLSELPLTEPFLEERLKIWNSPHNQRKITLEILDKSIEKTTPIPPSTSNQLRFICIRKDDRKCTVRDIQ</sequence>
<comment type="caution">
    <text evidence="1">The sequence shown here is derived from an EMBL/GenBank/DDBJ whole genome shotgun (WGS) entry which is preliminary data.</text>
</comment>
<reference evidence="1" key="1">
    <citation type="submission" date="2020-08" db="EMBL/GenBank/DDBJ databases">
        <title>Multicomponent nature underlies the extraordinary mechanical properties of spider dragline silk.</title>
        <authorList>
            <person name="Kono N."/>
            <person name="Nakamura H."/>
            <person name="Mori M."/>
            <person name="Yoshida Y."/>
            <person name="Ohtoshi R."/>
            <person name="Malay A.D."/>
            <person name="Moran D.A.P."/>
            <person name="Tomita M."/>
            <person name="Numata K."/>
            <person name="Arakawa K."/>
        </authorList>
    </citation>
    <scope>NUCLEOTIDE SEQUENCE</scope>
</reference>
<feature type="non-terminal residue" evidence="1">
    <location>
        <position position="1"/>
    </location>
</feature>
<gene>
    <name evidence="1" type="ORF">NPIL_217691</name>
</gene>
<name>A0A8X6PYI1_NEPPI</name>
<keyword evidence="2" id="KW-1185">Reference proteome</keyword>
<dbReference type="EMBL" id="BMAW01024975">
    <property type="protein sequence ID" value="GFT90318.1"/>
    <property type="molecule type" value="Genomic_DNA"/>
</dbReference>
<accession>A0A8X6PYI1</accession>
<dbReference type="Proteomes" id="UP000887013">
    <property type="component" value="Unassembled WGS sequence"/>
</dbReference>
<organism evidence="1 2">
    <name type="scientific">Nephila pilipes</name>
    <name type="common">Giant wood spider</name>
    <name type="synonym">Nephila maculata</name>
    <dbReference type="NCBI Taxonomy" id="299642"/>
    <lineage>
        <taxon>Eukaryota</taxon>
        <taxon>Metazoa</taxon>
        <taxon>Ecdysozoa</taxon>
        <taxon>Arthropoda</taxon>
        <taxon>Chelicerata</taxon>
        <taxon>Arachnida</taxon>
        <taxon>Araneae</taxon>
        <taxon>Araneomorphae</taxon>
        <taxon>Entelegynae</taxon>
        <taxon>Araneoidea</taxon>
        <taxon>Nephilidae</taxon>
        <taxon>Nephila</taxon>
    </lineage>
</organism>
<protein>
    <submittedName>
        <fullName evidence="1">Uncharacterized protein</fullName>
    </submittedName>
</protein>
<evidence type="ECO:0000313" key="1">
    <source>
        <dbReference type="EMBL" id="GFT90318.1"/>
    </source>
</evidence>